<dbReference type="RefSeq" id="XP_060369729.1">
    <property type="nucleotide sequence ID" value="XM_060501275.1"/>
</dbReference>
<accession>A0AAD8XLU5</accession>
<reference evidence="1" key="1">
    <citation type="submission" date="2021-12" db="EMBL/GenBank/DDBJ databases">
        <title>Comparative genomics, transcriptomics and evolutionary studies reveal genomic signatures of adaptation to plant cell wall in hemibiotrophic fungi.</title>
        <authorList>
            <consortium name="DOE Joint Genome Institute"/>
            <person name="Baroncelli R."/>
            <person name="Diaz J.F."/>
            <person name="Benocci T."/>
            <person name="Peng M."/>
            <person name="Battaglia E."/>
            <person name="Haridas S."/>
            <person name="Andreopoulos W."/>
            <person name="Labutti K."/>
            <person name="Pangilinan J."/>
            <person name="Floch G.L."/>
            <person name="Makela M.R."/>
            <person name="Henrissat B."/>
            <person name="Grigoriev I.V."/>
            <person name="Crouch J.A."/>
            <person name="De Vries R.P."/>
            <person name="Sukno S.A."/>
            <person name="Thon M.R."/>
        </authorList>
    </citation>
    <scope>NUCLEOTIDE SEQUENCE</scope>
    <source>
        <strain evidence="1">CBS 112980</strain>
    </source>
</reference>
<protein>
    <submittedName>
        <fullName evidence="1">Uncharacterized protein</fullName>
    </submittedName>
</protein>
<keyword evidence="2" id="KW-1185">Reference proteome</keyword>
<sequence>MSLRESMGCLFWRTLMDNGTGLFFSSAVFPLPGSSPRSSGTGTMCYRNQIDSRLGVKQCPFQKRSIKQLKINEIKPPVLCNIVNTFLVRGLGAKNNKSRPHDSAKTCRHNAPLRVTTTPTAHLTKIDFFLAYAYHFRPGTRRGLADAPCDLGRSASLNLRSFHCTCTFAPAAQVPAHPPTPRPLAYLTLRSRAACLAQLRLVLPACHERTGLQSKFHDDDRFPRPDILTTRPLPLLAF</sequence>
<dbReference type="GeneID" id="85385174"/>
<gene>
    <name evidence="1" type="ORF">BDZ83DRAFT_13949</name>
</gene>
<name>A0AAD8XLU5_GLOAC</name>
<dbReference type="Proteomes" id="UP001244207">
    <property type="component" value="Unassembled WGS sequence"/>
</dbReference>
<dbReference type="AlphaFoldDB" id="A0AAD8XLU5"/>
<evidence type="ECO:0000313" key="2">
    <source>
        <dbReference type="Proteomes" id="UP001244207"/>
    </source>
</evidence>
<evidence type="ECO:0000313" key="1">
    <source>
        <dbReference type="EMBL" id="KAK1729674.1"/>
    </source>
</evidence>
<organism evidence="1 2">
    <name type="scientific">Glomerella acutata</name>
    <name type="common">Colletotrichum acutatum</name>
    <dbReference type="NCBI Taxonomy" id="27357"/>
    <lineage>
        <taxon>Eukaryota</taxon>
        <taxon>Fungi</taxon>
        <taxon>Dikarya</taxon>
        <taxon>Ascomycota</taxon>
        <taxon>Pezizomycotina</taxon>
        <taxon>Sordariomycetes</taxon>
        <taxon>Hypocreomycetidae</taxon>
        <taxon>Glomerellales</taxon>
        <taxon>Glomerellaceae</taxon>
        <taxon>Colletotrichum</taxon>
        <taxon>Colletotrichum acutatum species complex</taxon>
    </lineage>
</organism>
<comment type="caution">
    <text evidence="1">The sequence shown here is derived from an EMBL/GenBank/DDBJ whole genome shotgun (WGS) entry which is preliminary data.</text>
</comment>
<dbReference type="EMBL" id="JAHMHS010000010">
    <property type="protein sequence ID" value="KAK1729674.1"/>
    <property type="molecule type" value="Genomic_DNA"/>
</dbReference>
<proteinExistence type="predicted"/>